<dbReference type="InterPro" id="IPR002110">
    <property type="entry name" value="Ankyrin_rpt"/>
</dbReference>
<dbReference type="PROSITE" id="PS50297">
    <property type="entry name" value="ANK_REP_REGION"/>
    <property type="match status" value="5"/>
</dbReference>
<feature type="repeat" description="ANK" evidence="3">
    <location>
        <begin position="474"/>
        <end position="506"/>
    </location>
</feature>
<accession>A0ABR2XCF4</accession>
<keyword evidence="7" id="KW-1185">Reference proteome</keyword>
<evidence type="ECO:0000313" key="7">
    <source>
        <dbReference type="Proteomes" id="UP001465668"/>
    </source>
</evidence>
<feature type="transmembrane region" description="Helical" evidence="5">
    <location>
        <begin position="1349"/>
        <end position="1371"/>
    </location>
</feature>
<keyword evidence="5" id="KW-1133">Transmembrane helix</keyword>
<evidence type="ECO:0000256" key="2">
    <source>
        <dbReference type="ARBA" id="ARBA00023043"/>
    </source>
</evidence>
<feature type="region of interest" description="Disordered" evidence="4">
    <location>
        <begin position="1387"/>
        <end position="1414"/>
    </location>
</feature>
<gene>
    <name evidence="6" type="ORF">SCAR479_11893</name>
</gene>
<feature type="compositionally biased region" description="Basic and acidic residues" evidence="4">
    <location>
        <begin position="1149"/>
        <end position="1182"/>
    </location>
</feature>
<evidence type="ECO:0008006" key="8">
    <source>
        <dbReference type="Google" id="ProtNLM"/>
    </source>
</evidence>
<keyword evidence="1" id="KW-0677">Repeat</keyword>
<feature type="region of interest" description="Disordered" evidence="4">
    <location>
        <begin position="1188"/>
        <end position="1207"/>
    </location>
</feature>
<evidence type="ECO:0000256" key="3">
    <source>
        <dbReference type="PROSITE-ProRule" id="PRU00023"/>
    </source>
</evidence>
<feature type="compositionally biased region" description="Polar residues" evidence="4">
    <location>
        <begin position="1"/>
        <end position="19"/>
    </location>
</feature>
<dbReference type="PROSITE" id="PS50088">
    <property type="entry name" value="ANK_REPEAT"/>
    <property type="match status" value="7"/>
</dbReference>
<comment type="caution">
    <text evidence="6">The sequence shown here is derived from an EMBL/GenBank/DDBJ whole genome shotgun (WGS) entry which is preliminary data.</text>
</comment>
<feature type="region of interest" description="Disordered" evidence="4">
    <location>
        <begin position="878"/>
        <end position="941"/>
    </location>
</feature>
<feature type="region of interest" description="Disordered" evidence="4">
    <location>
        <begin position="637"/>
        <end position="708"/>
    </location>
</feature>
<evidence type="ECO:0000256" key="5">
    <source>
        <dbReference type="SAM" id="Phobius"/>
    </source>
</evidence>
<reference evidence="6 7" key="1">
    <citation type="submission" date="2024-02" db="EMBL/GenBank/DDBJ databases">
        <title>First draft genome assembly of two strains of Seiridium cardinale.</title>
        <authorList>
            <person name="Emiliani G."/>
            <person name="Scali E."/>
        </authorList>
    </citation>
    <scope>NUCLEOTIDE SEQUENCE [LARGE SCALE GENOMIC DNA]</scope>
    <source>
        <strain evidence="6 7">BM-138-000479</strain>
    </source>
</reference>
<feature type="compositionally biased region" description="Basic and acidic residues" evidence="4">
    <location>
        <begin position="637"/>
        <end position="656"/>
    </location>
</feature>
<dbReference type="EMBL" id="JARVKM010000075">
    <property type="protein sequence ID" value="KAK9771414.1"/>
    <property type="molecule type" value="Genomic_DNA"/>
</dbReference>
<feature type="compositionally biased region" description="Polar residues" evidence="4">
    <location>
        <begin position="41"/>
        <end position="63"/>
    </location>
</feature>
<keyword evidence="5" id="KW-0472">Membrane</keyword>
<feature type="repeat" description="ANK" evidence="3">
    <location>
        <begin position="406"/>
        <end position="439"/>
    </location>
</feature>
<evidence type="ECO:0000313" key="6">
    <source>
        <dbReference type="EMBL" id="KAK9771414.1"/>
    </source>
</evidence>
<sequence>MAELPLSNSSPGCAQGSSEDQGDQARRQVTQVRVSSGADKQANTSLSHNTGPPRQTVTAQDADSMQAREDDVQHSTYNDGHATTALQFEVESPTIGKSAGLTGRENPGQSSQGNNKPPLGPSTEINIKLLRAAIRGDEEGVIHALNDGADIKTQDLDAQQTALHLACGNGHYGTVDVLLKEGADVEAPDADGWTPLMYAASCGDVGIIQRLCDQDTRENIDAQGHYRETALMEASRYSNLKVTEALLNFNAKTNISDFHGCTALTLACELSTADVVLRLLEAGADVDAQDDDGDTPIILAARHGDAKMVEGVLRYNPDIYKIRQDRKTSLHYAILNQSDHDRELIVGMILDYMTAAAGATKKAMEINAQDDDESTPLHIASMWGHLKAVQELLRRTEIEVNIGNWCQATALHEASEEGHADVVERLLAHSEIDVNARDHWKQTALHLASIGGHLKVVEILLRKAGVEINAGDDEGLTALHVACSKGRIEIAKKLLDNGAKSRVVDGDWDQSAWSLFVRYLMQSKETSGSDDKPVMPSQKDIQFILDKADVDEKASATEWANTEEDLNFLANAMQMARSEIDHYKLIGLAKTSDTEAIVKKLAENTKLEPLPTTALQWAAYHGKHAVVWWLLKNSMPDKKADSDRNKAKKIAERQRTEQANQLSKTHEVQEEVKKNEAKLARNKGQPKVTQKQHKGETEAKKAPSNPFDLTVDMLTDPPPVEGTFADSYEKPFDESPLKKPILDFYHATIVDFYQRDARVDLLRRSRSIYDVIYAESSKSDRMGPDGIMQTARTTLEDISPKAAKGRKYEKKDLRMRWVHLPANNMEWMEDLARRIYKDKGVKQSDWLSLNDLVSRSRHELPTSTSTAKFMKPLCLKESRPKQRKVVEQEEEDSTAAPTGEIKEQSDIHFDPRNSEGHQVRMVDSSTPNKSMGTRGFTGSPAQKADTYERVALYMPYITFGYCYRNESSTEQSAKDQESLISYDKLMESYKKKIIHGTRSLDQFYYSSLKDLSSRDQNQVVTRSFLESQHGAGVSKDVKKWPKDGFDDPVIEKMFRHLREAKTKKTGQPPPSSVNDMSRFLVTFCVDFINSLKWEDLSPHEEDSSLLEKDAWEEGAWSKPVQSIYADRINGKAADEKNLFEKFKKKMNRKKDENDKIEKGRNEMRRNAKGKPMQDDKESNPDKRVVVNEHDDLRSDQSNQAGGKAGKKLRAVVDQKQGHNKAQKQKKENWESISEAADLLDEVKDILDELTILKALVTQQHSVWEELVGKPSESDNARGPNYTLRDIKEMINMADRIQDSVNDILGLEQNGINIDQAKESAKQGTILMAFTIVTVVFHNSTGEIEYEPGWIFPIMFIGLLMIYAFGNWSTAVRKLQKVLRERWKELESKRKASSVRSSDCSSKDLEKGSTQTITD</sequence>
<feature type="compositionally biased region" description="Basic and acidic residues" evidence="4">
    <location>
        <begin position="664"/>
        <end position="679"/>
    </location>
</feature>
<organism evidence="6 7">
    <name type="scientific">Seiridium cardinale</name>
    <dbReference type="NCBI Taxonomy" id="138064"/>
    <lineage>
        <taxon>Eukaryota</taxon>
        <taxon>Fungi</taxon>
        <taxon>Dikarya</taxon>
        <taxon>Ascomycota</taxon>
        <taxon>Pezizomycotina</taxon>
        <taxon>Sordariomycetes</taxon>
        <taxon>Xylariomycetidae</taxon>
        <taxon>Amphisphaeriales</taxon>
        <taxon>Sporocadaceae</taxon>
        <taxon>Seiridium</taxon>
    </lineage>
</organism>
<feature type="repeat" description="ANK" evidence="3">
    <location>
        <begin position="158"/>
        <end position="190"/>
    </location>
</feature>
<proteinExistence type="predicted"/>
<dbReference type="Gene3D" id="1.25.40.20">
    <property type="entry name" value="Ankyrin repeat-containing domain"/>
    <property type="match status" value="3"/>
</dbReference>
<feature type="repeat" description="ANK" evidence="3">
    <location>
        <begin position="372"/>
        <end position="395"/>
    </location>
</feature>
<keyword evidence="2 3" id="KW-0040">ANK repeat</keyword>
<name>A0ABR2XCF4_9PEZI</name>
<evidence type="ECO:0000256" key="4">
    <source>
        <dbReference type="SAM" id="MobiDB-lite"/>
    </source>
</evidence>
<dbReference type="Proteomes" id="UP001465668">
    <property type="component" value="Unassembled WGS sequence"/>
</dbReference>
<dbReference type="SMART" id="SM00248">
    <property type="entry name" value="ANK"/>
    <property type="match status" value="11"/>
</dbReference>
<dbReference type="Pfam" id="PF00023">
    <property type="entry name" value="Ank"/>
    <property type="match status" value="1"/>
</dbReference>
<dbReference type="InterPro" id="IPR036770">
    <property type="entry name" value="Ankyrin_rpt-contain_sf"/>
</dbReference>
<dbReference type="PANTHER" id="PTHR24171:SF9">
    <property type="entry name" value="ANKYRIN REPEAT DOMAIN-CONTAINING PROTEIN 39"/>
    <property type="match status" value="1"/>
</dbReference>
<dbReference type="Pfam" id="PF12796">
    <property type="entry name" value="Ank_2"/>
    <property type="match status" value="3"/>
</dbReference>
<evidence type="ECO:0000256" key="1">
    <source>
        <dbReference type="ARBA" id="ARBA00022737"/>
    </source>
</evidence>
<feature type="compositionally biased region" description="Basic and acidic residues" evidence="4">
    <location>
        <begin position="878"/>
        <end position="887"/>
    </location>
</feature>
<feature type="region of interest" description="Disordered" evidence="4">
    <location>
        <begin position="1"/>
        <end position="123"/>
    </location>
</feature>
<protein>
    <recommendedName>
        <fullName evidence="8">Ankyrin repeat protein</fullName>
    </recommendedName>
</protein>
<keyword evidence="5" id="KW-0812">Transmembrane</keyword>
<dbReference type="PANTHER" id="PTHR24171">
    <property type="entry name" value="ANKYRIN REPEAT DOMAIN-CONTAINING PROTEIN 39-RELATED"/>
    <property type="match status" value="1"/>
</dbReference>
<feature type="repeat" description="ANK" evidence="3">
    <location>
        <begin position="440"/>
        <end position="473"/>
    </location>
</feature>
<feature type="repeat" description="ANK" evidence="3">
    <location>
        <begin position="259"/>
        <end position="291"/>
    </location>
</feature>
<feature type="region of interest" description="Disordered" evidence="4">
    <location>
        <begin position="1142"/>
        <end position="1182"/>
    </location>
</feature>
<feature type="compositionally biased region" description="Basic and acidic residues" evidence="4">
    <location>
        <begin position="900"/>
        <end position="920"/>
    </location>
</feature>
<dbReference type="SUPFAM" id="SSF48403">
    <property type="entry name" value="Ankyrin repeat"/>
    <property type="match status" value="1"/>
</dbReference>
<feature type="repeat" description="ANK" evidence="3">
    <location>
        <begin position="292"/>
        <end position="324"/>
    </location>
</feature>